<keyword evidence="2" id="KW-1185">Reference proteome</keyword>
<name>A0ABR9IIT6_RHIVS</name>
<reference evidence="1 2" key="1">
    <citation type="submission" date="2020-10" db="EMBL/GenBank/DDBJ databases">
        <title>Sequencing the genomes of 1000 actinobacteria strains.</title>
        <authorList>
            <person name="Klenk H.-P."/>
        </authorList>
    </citation>
    <scope>NUCLEOTIDE SEQUENCE [LARGE SCALE GENOMIC DNA]</scope>
    <source>
        <strain evidence="1 2">DSM 7307</strain>
    </source>
</reference>
<dbReference type="EMBL" id="JADBEC010000001">
    <property type="protein sequence ID" value="MBE1503086.1"/>
    <property type="molecule type" value="Genomic_DNA"/>
</dbReference>
<dbReference type="Proteomes" id="UP000620262">
    <property type="component" value="Unassembled WGS sequence"/>
</dbReference>
<evidence type="ECO:0000313" key="2">
    <source>
        <dbReference type="Proteomes" id="UP000620262"/>
    </source>
</evidence>
<organism evidence="1 2">
    <name type="scientific">Rhizobium viscosum</name>
    <name type="common">Arthrobacter viscosus</name>
    <dbReference type="NCBI Taxonomy" id="1673"/>
    <lineage>
        <taxon>Bacteria</taxon>
        <taxon>Pseudomonadati</taxon>
        <taxon>Pseudomonadota</taxon>
        <taxon>Alphaproteobacteria</taxon>
        <taxon>Hyphomicrobiales</taxon>
        <taxon>Rhizobiaceae</taxon>
        <taxon>Rhizobium/Agrobacterium group</taxon>
        <taxon>Rhizobium</taxon>
    </lineage>
</organism>
<protein>
    <submittedName>
        <fullName evidence="1">Uncharacterized protein</fullName>
    </submittedName>
</protein>
<gene>
    <name evidence="1" type="ORF">H4W29_000267</name>
</gene>
<sequence length="103" mass="11528">MSARLLRLSFLAPIVFVLPGWSLLGGGDPSPDAAQQYLSGRVGNVWNLQLSNCSGDDNRKSCSVAYNRSFGPYKYYEELNMDFQKTPSGWNVLRYSVIKTETL</sequence>
<comment type="caution">
    <text evidence="1">The sequence shown here is derived from an EMBL/GenBank/DDBJ whole genome shotgun (WGS) entry which is preliminary data.</text>
</comment>
<evidence type="ECO:0000313" key="1">
    <source>
        <dbReference type="EMBL" id="MBE1503086.1"/>
    </source>
</evidence>
<accession>A0ABR9IIT6</accession>
<proteinExistence type="predicted"/>
<dbReference type="RefSeq" id="WP_192727354.1">
    <property type="nucleotide sequence ID" value="NZ_BAAAVL010000003.1"/>
</dbReference>